<feature type="region of interest" description="Disordered" evidence="1">
    <location>
        <begin position="132"/>
        <end position="153"/>
    </location>
</feature>
<reference evidence="2" key="1">
    <citation type="journal article" date="2020" name="Stud. Mycol.">
        <title>101 Dothideomycetes genomes: a test case for predicting lifestyles and emergence of pathogens.</title>
        <authorList>
            <person name="Haridas S."/>
            <person name="Albert R."/>
            <person name="Binder M."/>
            <person name="Bloem J."/>
            <person name="Labutti K."/>
            <person name="Salamov A."/>
            <person name="Andreopoulos B."/>
            <person name="Baker S."/>
            <person name="Barry K."/>
            <person name="Bills G."/>
            <person name="Bluhm B."/>
            <person name="Cannon C."/>
            <person name="Castanera R."/>
            <person name="Culley D."/>
            <person name="Daum C."/>
            <person name="Ezra D."/>
            <person name="Gonzalez J."/>
            <person name="Henrissat B."/>
            <person name="Kuo A."/>
            <person name="Liang C."/>
            <person name="Lipzen A."/>
            <person name="Lutzoni F."/>
            <person name="Magnuson J."/>
            <person name="Mondo S."/>
            <person name="Nolan M."/>
            <person name="Ohm R."/>
            <person name="Pangilinan J."/>
            <person name="Park H.-J."/>
            <person name="Ramirez L."/>
            <person name="Alfaro M."/>
            <person name="Sun H."/>
            <person name="Tritt A."/>
            <person name="Yoshinaga Y."/>
            <person name="Zwiers L.-H."/>
            <person name="Turgeon B."/>
            <person name="Goodwin S."/>
            <person name="Spatafora J."/>
            <person name="Crous P."/>
            <person name="Grigoriev I."/>
        </authorList>
    </citation>
    <scope>NUCLEOTIDE SEQUENCE</scope>
    <source>
        <strain evidence="2">Tuck. ex Michener</strain>
    </source>
</reference>
<evidence type="ECO:0000313" key="3">
    <source>
        <dbReference type="Proteomes" id="UP000800092"/>
    </source>
</evidence>
<dbReference type="AlphaFoldDB" id="A0A6A6HMQ0"/>
<protein>
    <submittedName>
        <fullName evidence="2">Uncharacterized protein</fullName>
    </submittedName>
</protein>
<name>A0A6A6HMQ0_VIRVR</name>
<proteinExistence type="predicted"/>
<dbReference type="Proteomes" id="UP000800092">
    <property type="component" value="Unassembled WGS sequence"/>
</dbReference>
<dbReference type="EMBL" id="ML991773">
    <property type="protein sequence ID" value="KAF2239152.1"/>
    <property type="molecule type" value="Genomic_DNA"/>
</dbReference>
<gene>
    <name evidence="2" type="ORF">EV356DRAFT_164872</name>
</gene>
<accession>A0A6A6HMQ0</accession>
<dbReference type="OrthoDB" id="10597336at2759"/>
<keyword evidence="3" id="KW-1185">Reference proteome</keyword>
<organism evidence="2 3">
    <name type="scientific">Viridothelium virens</name>
    <name type="common">Speckled blister lichen</name>
    <name type="synonym">Trypethelium virens</name>
    <dbReference type="NCBI Taxonomy" id="1048519"/>
    <lineage>
        <taxon>Eukaryota</taxon>
        <taxon>Fungi</taxon>
        <taxon>Dikarya</taxon>
        <taxon>Ascomycota</taxon>
        <taxon>Pezizomycotina</taxon>
        <taxon>Dothideomycetes</taxon>
        <taxon>Dothideomycetes incertae sedis</taxon>
        <taxon>Trypetheliales</taxon>
        <taxon>Trypetheliaceae</taxon>
        <taxon>Viridothelium</taxon>
    </lineage>
</organism>
<feature type="region of interest" description="Disordered" evidence="1">
    <location>
        <begin position="1"/>
        <end position="114"/>
    </location>
</feature>
<evidence type="ECO:0000256" key="1">
    <source>
        <dbReference type="SAM" id="MobiDB-lite"/>
    </source>
</evidence>
<feature type="region of interest" description="Disordered" evidence="1">
    <location>
        <begin position="309"/>
        <end position="339"/>
    </location>
</feature>
<evidence type="ECO:0000313" key="2">
    <source>
        <dbReference type="EMBL" id="KAF2239152.1"/>
    </source>
</evidence>
<sequence>MDAFQGDDSVDCLPQSHLLARPDLEANSLESDTSQHPTRKRRSDALEPQDTNPSVSTDLVLVAAKKKLPESNKRKHPGLLASSRNTLVQIPSKKSAAAQGQNSTGERLASRKSNKHIEGRIKIDVPNNTKKARCHGQLQQKGPRATEAKQTANDVSQVDNLDIAIHRPAYLHQENAPGKCLQLSDIDAGKLIDAVHRNMRDAVLHFMKQTYGEEDLRGGPGCQVESNPGPELRRLYQCVFGESSWFKRYMTFENTLANSAVLEGLVGAAIYERVLKPAHPYPELTLDLADWKILVSWIKKTSELSMSSSDARMIMTDRDRHNPYQRPAGTGHERKDRGP</sequence>